<feature type="transmembrane region" description="Helical" evidence="7">
    <location>
        <begin position="836"/>
        <end position="857"/>
    </location>
</feature>
<name>A0A1I7S4T0_BURXY</name>
<evidence type="ECO:0000256" key="2">
    <source>
        <dbReference type="ARBA" id="ARBA00005585"/>
    </source>
</evidence>
<dbReference type="Pfam" id="PF02460">
    <property type="entry name" value="Patched"/>
    <property type="match status" value="1"/>
</dbReference>
<dbReference type="SUPFAM" id="SSF82866">
    <property type="entry name" value="Multidrug efflux transporter AcrB transmembrane domain"/>
    <property type="match status" value="2"/>
</dbReference>
<proteinExistence type="inferred from homology"/>
<evidence type="ECO:0000256" key="1">
    <source>
        <dbReference type="ARBA" id="ARBA00004141"/>
    </source>
</evidence>
<keyword evidence="5 7" id="KW-0472">Membrane</keyword>
<feature type="transmembrane region" description="Helical" evidence="7">
    <location>
        <begin position="463"/>
        <end position="484"/>
    </location>
</feature>
<feature type="transmembrane region" description="Helical" evidence="7">
    <location>
        <begin position="70"/>
        <end position="89"/>
    </location>
</feature>
<organism evidence="10 12">
    <name type="scientific">Bursaphelenchus xylophilus</name>
    <name type="common">Pinewood nematode worm</name>
    <name type="synonym">Aphelenchoides xylophilus</name>
    <dbReference type="NCBI Taxonomy" id="6326"/>
    <lineage>
        <taxon>Eukaryota</taxon>
        <taxon>Metazoa</taxon>
        <taxon>Ecdysozoa</taxon>
        <taxon>Nematoda</taxon>
        <taxon>Chromadorea</taxon>
        <taxon>Rhabditida</taxon>
        <taxon>Tylenchina</taxon>
        <taxon>Tylenchomorpha</taxon>
        <taxon>Aphelenchoidea</taxon>
        <taxon>Aphelenchoididae</taxon>
        <taxon>Bursaphelenchus</taxon>
    </lineage>
</organism>
<dbReference type="GO" id="GO:0030659">
    <property type="term" value="C:cytoplasmic vesicle membrane"/>
    <property type="evidence" value="ECO:0007669"/>
    <property type="project" value="TreeGrafter"/>
</dbReference>
<feature type="domain" description="SSD" evidence="8">
    <location>
        <begin position="362"/>
        <end position="518"/>
    </location>
</feature>
<dbReference type="EMBL" id="CAJFCV020000004">
    <property type="protein sequence ID" value="CAG9117354.1"/>
    <property type="molecule type" value="Genomic_DNA"/>
</dbReference>
<dbReference type="InterPro" id="IPR000731">
    <property type="entry name" value="SSD"/>
</dbReference>
<gene>
    <name evidence="9" type="ORF">BXYJ_LOCUS9818</name>
</gene>
<dbReference type="PANTHER" id="PTHR10796:SF185">
    <property type="entry name" value="SSD DOMAIN-CONTAINING PROTEIN"/>
    <property type="match status" value="1"/>
</dbReference>
<evidence type="ECO:0000256" key="3">
    <source>
        <dbReference type="ARBA" id="ARBA00022692"/>
    </source>
</evidence>
<keyword evidence="6" id="KW-0325">Glycoprotein</keyword>
<dbReference type="PROSITE" id="PS50156">
    <property type="entry name" value="SSD"/>
    <property type="match status" value="1"/>
</dbReference>
<comment type="similarity">
    <text evidence="2">Belongs to the patched family.</text>
</comment>
<protein>
    <submittedName>
        <fullName evidence="9">(pine wood nematode) hypothetical protein</fullName>
    </submittedName>
    <submittedName>
        <fullName evidence="12">SSD domain-containing protein</fullName>
    </submittedName>
</protein>
<dbReference type="EMBL" id="CAJFDI010000004">
    <property type="protein sequence ID" value="CAD5227273.1"/>
    <property type="molecule type" value="Genomic_DNA"/>
</dbReference>
<keyword evidence="3 7" id="KW-0812">Transmembrane</keyword>
<reference evidence="12" key="1">
    <citation type="submission" date="2016-11" db="UniProtKB">
        <authorList>
            <consortium name="WormBaseParasite"/>
        </authorList>
    </citation>
    <scope>IDENTIFICATION</scope>
</reference>
<evidence type="ECO:0000256" key="4">
    <source>
        <dbReference type="ARBA" id="ARBA00022989"/>
    </source>
</evidence>
<feature type="transmembrane region" description="Helical" evidence="7">
    <location>
        <begin position="905"/>
        <end position="927"/>
    </location>
</feature>
<dbReference type="GO" id="GO:0006897">
    <property type="term" value="P:endocytosis"/>
    <property type="evidence" value="ECO:0007669"/>
    <property type="project" value="TreeGrafter"/>
</dbReference>
<dbReference type="OrthoDB" id="6510177at2759"/>
<sequence length="975" mass="112050">MTEDPGPPAVSRQRSNNSEHLYHNQILHAPIHEPKHAADIKADDLGEKLKKWTAHAFEEYGEFVGRHPGYILTATILFTIATLPGFAFLRINLDLYKLFVPLDAPVRREFEGSQIFNAMPAGNLDFIPPPKNISTRSIEFDELQVWNDPQNPAVIRTGRATNPKKKNQKKKSVDAPMHNDILRFYVVHKNYDNLLESDILGRLYDYTNQMMTVRMQYEGREWGLEDFCKKAPTEPKCNNHLNVWLKHAENLFKSEGSRFNPNLQLSYPVMYLFNRPKDIGNIIYGVNVTGLKHEIVGARVLTIHWFVMFPIIGNSKSAYFAYREKLNEFWETKTAESDIKFIPHNDRAMDDELMLIIQTAVPFAVPATLQLMVFVYLTNLSKDIRKSKPMEAFFGVICVVLGLITTFGLTFYFGLPFNPISSTMPFLILAVGVDDAFLMLGAWRMTDPRLSVEKRMGITMGDAGASITVTSLTNFGCFALGYFLSPTPAVADFCTLTAVGVILDYIYQITFFAAIMVYGGMREDQGGIKSYFNMKDFKANLRMLRNKICCCCRSEVVPVEEPANQMPRQNSEEIETLFHEPTIMHRLFRDYYAPFILRPWVKAISWLFFLIYICISFYGCANMKVDISPKKYIRDNSPIQTFVHLADKYIWADNVMPHIHIMKPPDFRNDYDRNRLNELVFRLENTDYSIGRVSTNFWLWEYQNFLNDFPEVVYSRDFYKRKYLKQFFGQFDYIQFRQMVKINDSVPDGEPCISAFTFQTSFYGLDSWDKRQAELFHWRRIIDDYPEYDGFLANIFSPFLIDQRRTIAPSSMQSVGSAIAVMALISMFFLPDKLSVFIMSFSLISISTGVCGFLCLWGSDLDSVSMGCIIMAIGLAVDFSIHICYRYHLSEEPTADGKVIDTLSIVGYPVLQAGSSTLWAMTTLPWIPAYLVRVFFQTVVLVNIFGLLHALLWLPQFISAIDPIARIPRRHAHSD</sequence>
<dbReference type="InterPro" id="IPR003392">
    <property type="entry name" value="PTHD_SSD"/>
</dbReference>
<feature type="transmembrane region" description="Helical" evidence="7">
    <location>
        <begin position="426"/>
        <end position="443"/>
    </location>
</feature>
<evidence type="ECO:0000313" key="12">
    <source>
        <dbReference type="WBParaSite" id="BXY_0801300.1"/>
    </source>
</evidence>
<dbReference type="PANTHER" id="PTHR10796">
    <property type="entry name" value="PATCHED-RELATED"/>
    <property type="match status" value="1"/>
</dbReference>
<dbReference type="Gene3D" id="1.20.1640.10">
    <property type="entry name" value="Multidrug efflux transporter AcrB transmembrane domain"/>
    <property type="match status" value="2"/>
</dbReference>
<evidence type="ECO:0000313" key="11">
    <source>
        <dbReference type="Proteomes" id="UP000659654"/>
    </source>
</evidence>
<feature type="transmembrane region" description="Helical" evidence="7">
    <location>
        <begin position="934"/>
        <end position="954"/>
    </location>
</feature>
<dbReference type="Proteomes" id="UP000582659">
    <property type="component" value="Unassembled WGS sequence"/>
</dbReference>
<comment type="subcellular location">
    <subcellularLocation>
        <location evidence="1">Membrane</location>
        <topology evidence="1">Multi-pass membrane protein</topology>
    </subcellularLocation>
</comment>
<evidence type="ECO:0000259" key="8">
    <source>
        <dbReference type="PROSITE" id="PS50156"/>
    </source>
</evidence>
<evidence type="ECO:0000313" key="9">
    <source>
        <dbReference type="EMBL" id="CAD5227273.1"/>
    </source>
</evidence>
<feature type="transmembrane region" description="Helical" evidence="7">
    <location>
        <begin position="496"/>
        <end position="521"/>
    </location>
</feature>
<keyword evidence="4 7" id="KW-1133">Transmembrane helix</keyword>
<dbReference type="Proteomes" id="UP000095284">
    <property type="component" value="Unplaced"/>
</dbReference>
<dbReference type="WBParaSite" id="BXY_0801300.1">
    <property type="protein sequence ID" value="BXY_0801300.1"/>
    <property type="gene ID" value="BXY_0801300"/>
</dbReference>
<evidence type="ECO:0000256" key="6">
    <source>
        <dbReference type="ARBA" id="ARBA00023180"/>
    </source>
</evidence>
<evidence type="ECO:0000256" key="7">
    <source>
        <dbReference type="SAM" id="Phobius"/>
    </source>
</evidence>
<evidence type="ECO:0000256" key="5">
    <source>
        <dbReference type="ARBA" id="ARBA00023136"/>
    </source>
</evidence>
<dbReference type="SMR" id="A0A1I7S4T0"/>
<feature type="transmembrane region" description="Helical" evidence="7">
    <location>
        <begin position="353"/>
        <end position="377"/>
    </location>
</feature>
<dbReference type="Proteomes" id="UP000659654">
    <property type="component" value="Unassembled WGS sequence"/>
</dbReference>
<dbReference type="GO" id="GO:0018996">
    <property type="term" value="P:molting cycle, collagen and cuticulin-based cuticle"/>
    <property type="evidence" value="ECO:0007669"/>
    <property type="project" value="TreeGrafter"/>
</dbReference>
<keyword evidence="11" id="KW-1185">Reference proteome</keyword>
<feature type="transmembrane region" description="Helical" evidence="7">
    <location>
        <begin position="812"/>
        <end position="830"/>
    </location>
</feature>
<reference evidence="9" key="2">
    <citation type="submission" date="2020-09" db="EMBL/GenBank/DDBJ databases">
        <authorList>
            <person name="Kikuchi T."/>
        </authorList>
    </citation>
    <scope>NUCLEOTIDE SEQUENCE</scope>
    <source>
        <strain evidence="9">Ka4C1</strain>
    </source>
</reference>
<feature type="transmembrane region" description="Helical" evidence="7">
    <location>
        <begin position="864"/>
        <end position="885"/>
    </location>
</feature>
<dbReference type="GO" id="GO:0005886">
    <property type="term" value="C:plasma membrane"/>
    <property type="evidence" value="ECO:0007669"/>
    <property type="project" value="TreeGrafter"/>
</dbReference>
<evidence type="ECO:0000313" key="10">
    <source>
        <dbReference type="Proteomes" id="UP000095284"/>
    </source>
</evidence>
<dbReference type="eggNOG" id="KOG1934">
    <property type="taxonomic scope" value="Eukaryota"/>
</dbReference>
<dbReference type="InterPro" id="IPR051697">
    <property type="entry name" value="Patched_domain-protein"/>
</dbReference>
<accession>A0A1I7S4T0</accession>
<dbReference type="AlphaFoldDB" id="A0A1I7S4T0"/>
<feature type="transmembrane region" description="Helical" evidence="7">
    <location>
        <begin position="603"/>
        <end position="621"/>
    </location>
</feature>
<feature type="transmembrane region" description="Helical" evidence="7">
    <location>
        <begin position="392"/>
        <end position="414"/>
    </location>
</feature>